<name>A0A0M0LAI8_9BACI</name>
<evidence type="ECO:0000313" key="1">
    <source>
        <dbReference type="EMBL" id="KOO47673.1"/>
    </source>
</evidence>
<reference evidence="2" key="1">
    <citation type="submission" date="2015-08" db="EMBL/GenBank/DDBJ databases">
        <title>Fjat-14210 dsm16467.</title>
        <authorList>
            <person name="Liu B."/>
            <person name="Wang J."/>
            <person name="Zhu Y."/>
            <person name="Liu G."/>
            <person name="Chen Q."/>
            <person name="Chen Z."/>
            <person name="Lan J."/>
            <person name="Che J."/>
            <person name="Ge C."/>
            <person name="Shi H."/>
            <person name="Pan Z."/>
            <person name="Liu X."/>
        </authorList>
    </citation>
    <scope>NUCLEOTIDE SEQUENCE [LARGE SCALE GENOMIC DNA]</scope>
    <source>
        <strain evidence="2">DSM 16467</strain>
    </source>
</reference>
<proteinExistence type="predicted"/>
<dbReference type="EMBL" id="LILC01000007">
    <property type="protein sequence ID" value="KOO47673.1"/>
    <property type="molecule type" value="Genomic_DNA"/>
</dbReference>
<sequence length="63" mass="7157">MSTSPTFVFLVVDRRMMTRFFCTEILASSIIYYALKKSGLSEWGAVGGSMLGTFCLKRYVYKP</sequence>
<accession>A0A0M0LAI8</accession>
<dbReference type="RefSeq" id="WP_053400588.1">
    <property type="nucleotide sequence ID" value="NZ_JAUKEN010000001.1"/>
</dbReference>
<dbReference type="AlphaFoldDB" id="A0A0M0LAI8"/>
<protein>
    <submittedName>
        <fullName evidence="1">Uncharacterized protein</fullName>
    </submittedName>
</protein>
<keyword evidence="2" id="KW-1185">Reference proteome</keyword>
<comment type="caution">
    <text evidence="1">The sequence shown here is derived from an EMBL/GenBank/DDBJ whole genome shotgun (WGS) entry which is preliminary data.</text>
</comment>
<gene>
    <name evidence="1" type="ORF">AMD01_06495</name>
</gene>
<dbReference type="Proteomes" id="UP000037558">
    <property type="component" value="Unassembled WGS sequence"/>
</dbReference>
<evidence type="ECO:0000313" key="2">
    <source>
        <dbReference type="Proteomes" id="UP000037558"/>
    </source>
</evidence>
<organism evidence="1 2">
    <name type="scientific">Priestia koreensis</name>
    <dbReference type="NCBI Taxonomy" id="284581"/>
    <lineage>
        <taxon>Bacteria</taxon>
        <taxon>Bacillati</taxon>
        <taxon>Bacillota</taxon>
        <taxon>Bacilli</taxon>
        <taxon>Bacillales</taxon>
        <taxon>Bacillaceae</taxon>
        <taxon>Priestia</taxon>
    </lineage>
</organism>
<dbReference type="PATRIC" id="fig|284581.3.peg.4703"/>